<sequence length="241" mass="27441">MSMKSYRTNSSDGVGIHVLDTLDEADLSISPLLICPGLSETAEEFEALMEFLLPRRCVALSFRGRGHSDTPLTGYGLEEHVADIEKVVQTAGLIQYHMYSHSRGVSYALGYARAEKPHIRSLLLDDYPPEHRAMSEAWAEEYLHEYIIPHERLPHIRQEAIIGIHRDSEYAALEIMLPQPVLVMHGMLDDSMITEEDLNRYKLMCADLTVRPFAHSGHGIRMTEEQGLYETIRDFLNQCDK</sequence>
<dbReference type="EMBL" id="SADY01000004">
    <property type="protein sequence ID" value="TQR44411.1"/>
    <property type="molecule type" value="Genomic_DNA"/>
</dbReference>
<proteinExistence type="predicted"/>
<dbReference type="PANTHER" id="PTHR43798:SF33">
    <property type="entry name" value="HYDROLASE, PUTATIVE (AFU_ORTHOLOGUE AFUA_2G14860)-RELATED"/>
    <property type="match status" value="1"/>
</dbReference>
<feature type="domain" description="AB hydrolase-1" evidence="1">
    <location>
        <begin position="31"/>
        <end position="139"/>
    </location>
</feature>
<evidence type="ECO:0000313" key="3">
    <source>
        <dbReference type="Proteomes" id="UP000316208"/>
    </source>
</evidence>
<evidence type="ECO:0000313" key="2">
    <source>
        <dbReference type="EMBL" id="TQR44411.1"/>
    </source>
</evidence>
<dbReference type="SUPFAM" id="SSF53474">
    <property type="entry name" value="alpha/beta-Hydrolases"/>
    <property type="match status" value="1"/>
</dbReference>
<name>A0ABY3AQX5_PAEPP</name>
<dbReference type="InterPro" id="IPR000073">
    <property type="entry name" value="AB_hydrolase_1"/>
</dbReference>
<comment type="caution">
    <text evidence="2">The sequence shown here is derived from an EMBL/GenBank/DDBJ whole genome shotgun (WGS) entry which is preliminary data.</text>
</comment>
<reference evidence="2 3" key="1">
    <citation type="submission" date="2018-03" db="EMBL/GenBank/DDBJ databases">
        <title>Aerobic endospore-forming bacteria genome sequencing and assembly.</title>
        <authorList>
            <person name="Cavalcante D.A."/>
            <person name="Driks A."/>
            <person name="Putonti C."/>
            <person name="De-Souza M.T."/>
        </authorList>
    </citation>
    <scope>NUCLEOTIDE SEQUENCE [LARGE SCALE GENOMIC DNA]</scope>
    <source>
        <strain evidence="2 3">SDF0028</strain>
    </source>
</reference>
<dbReference type="Pfam" id="PF00561">
    <property type="entry name" value="Abhydrolase_1"/>
    <property type="match status" value="1"/>
</dbReference>
<keyword evidence="2" id="KW-0378">Hydrolase</keyword>
<dbReference type="Proteomes" id="UP000316208">
    <property type="component" value="Unassembled WGS sequence"/>
</dbReference>
<dbReference type="InterPro" id="IPR050266">
    <property type="entry name" value="AB_hydrolase_sf"/>
</dbReference>
<evidence type="ECO:0000259" key="1">
    <source>
        <dbReference type="Pfam" id="PF00561"/>
    </source>
</evidence>
<dbReference type="PANTHER" id="PTHR43798">
    <property type="entry name" value="MONOACYLGLYCEROL LIPASE"/>
    <property type="match status" value="1"/>
</dbReference>
<protein>
    <submittedName>
        <fullName evidence="2">Alpha/beta fold hydrolase</fullName>
    </submittedName>
</protein>
<dbReference type="GO" id="GO:0016787">
    <property type="term" value="F:hydrolase activity"/>
    <property type="evidence" value="ECO:0007669"/>
    <property type="project" value="UniProtKB-KW"/>
</dbReference>
<keyword evidence="3" id="KW-1185">Reference proteome</keyword>
<dbReference type="InterPro" id="IPR029058">
    <property type="entry name" value="AB_hydrolase_fold"/>
</dbReference>
<accession>A0ABY3AQX5</accession>
<gene>
    <name evidence="2" type="ORF">C7Y44_14860</name>
</gene>
<organism evidence="2 3">
    <name type="scientific">Paenibacillus popilliae</name>
    <name type="common">Bacillus popilliae</name>
    <dbReference type="NCBI Taxonomy" id="78057"/>
    <lineage>
        <taxon>Bacteria</taxon>
        <taxon>Bacillati</taxon>
        <taxon>Bacillota</taxon>
        <taxon>Bacilli</taxon>
        <taxon>Bacillales</taxon>
        <taxon>Paenibacillaceae</taxon>
        <taxon>Paenibacillus</taxon>
    </lineage>
</organism>
<dbReference type="Gene3D" id="3.40.50.1820">
    <property type="entry name" value="alpha/beta hydrolase"/>
    <property type="match status" value="1"/>
</dbReference>